<evidence type="ECO:0000313" key="1">
    <source>
        <dbReference type="EMBL" id="MED6114130.1"/>
    </source>
</evidence>
<dbReference type="Proteomes" id="UP001341840">
    <property type="component" value="Unassembled WGS sequence"/>
</dbReference>
<feature type="non-terminal residue" evidence="1">
    <location>
        <position position="93"/>
    </location>
</feature>
<sequence>MRLSLRNKVSKAAATSHFFPGYGKTSDSGCKGKILLVLGATYGANDVNIAMFNLYYHMLRQNNSLYIYGKLGLNHMMKMESLVKNHPSLVYVA</sequence>
<evidence type="ECO:0000313" key="2">
    <source>
        <dbReference type="Proteomes" id="UP001341840"/>
    </source>
</evidence>
<comment type="caution">
    <text evidence="1">The sequence shown here is derived from an EMBL/GenBank/DDBJ whole genome shotgun (WGS) entry which is preliminary data.</text>
</comment>
<organism evidence="1 2">
    <name type="scientific">Stylosanthes scabra</name>
    <dbReference type="NCBI Taxonomy" id="79078"/>
    <lineage>
        <taxon>Eukaryota</taxon>
        <taxon>Viridiplantae</taxon>
        <taxon>Streptophyta</taxon>
        <taxon>Embryophyta</taxon>
        <taxon>Tracheophyta</taxon>
        <taxon>Spermatophyta</taxon>
        <taxon>Magnoliopsida</taxon>
        <taxon>eudicotyledons</taxon>
        <taxon>Gunneridae</taxon>
        <taxon>Pentapetalae</taxon>
        <taxon>rosids</taxon>
        <taxon>fabids</taxon>
        <taxon>Fabales</taxon>
        <taxon>Fabaceae</taxon>
        <taxon>Papilionoideae</taxon>
        <taxon>50 kb inversion clade</taxon>
        <taxon>dalbergioids sensu lato</taxon>
        <taxon>Dalbergieae</taxon>
        <taxon>Pterocarpus clade</taxon>
        <taxon>Stylosanthes</taxon>
    </lineage>
</organism>
<gene>
    <name evidence="1" type="ORF">PIB30_077367</name>
</gene>
<proteinExistence type="predicted"/>
<accession>A0ABU6QQ76</accession>
<keyword evidence="2" id="KW-1185">Reference proteome</keyword>
<protein>
    <recommendedName>
        <fullName evidence="3">Flavodoxin domain-containing protein</fullName>
    </recommendedName>
</protein>
<evidence type="ECO:0008006" key="3">
    <source>
        <dbReference type="Google" id="ProtNLM"/>
    </source>
</evidence>
<dbReference type="EMBL" id="JASCZI010001039">
    <property type="protein sequence ID" value="MED6114130.1"/>
    <property type="molecule type" value="Genomic_DNA"/>
</dbReference>
<name>A0ABU6QQ76_9FABA</name>
<reference evidence="1 2" key="1">
    <citation type="journal article" date="2023" name="Plants (Basel)">
        <title>Bridging the Gap: Combining Genomics and Transcriptomics Approaches to Understand Stylosanthes scabra, an Orphan Legume from the Brazilian Caatinga.</title>
        <authorList>
            <person name="Ferreira-Neto J.R.C."/>
            <person name="da Silva M.D."/>
            <person name="Binneck E."/>
            <person name="de Melo N.F."/>
            <person name="da Silva R.H."/>
            <person name="de Melo A.L.T.M."/>
            <person name="Pandolfi V."/>
            <person name="Bustamante F.O."/>
            <person name="Brasileiro-Vidal A.C."/>
            <person name="Benko-Iseppon A.M."/>
        </authorList>
    </citation>
    <scope>NUCLEOTIDE SEQUENCE [LARGE SCALE GENOMIC DNA]</scope>
    <source>
        <tissue evidence="1">Leaves</tissue>
    </source>
</reference>